<name>A0A3N7HT00_9BURK</name>
<dbReference type="Pfam" id="PF08889">
    <property type="entry name" value="WbqC"/>
    <property type="match status" value="1"/>
</dbReference>
<protein>
    <recommendedName>
        <fullName evidence="3">WbqC-like protein family protein</fullName>
    </recommendedName>
</protein>
<dbReference type="InterPro" id="IPR014985">
    <property type="entry name" value="WbqC"/>
</dbReference>
<gene>
    <name evidence="1" type="ORF">DZC73_13910</name>
</gene>
<dbReference type="EMBL" id="QUSW01000003">
    <property type="protein sequence ID" value="RQP24386.1"/>
    <property type="molecule type" value="Genomic_DNA"/>
</dbReference>
<organism evidence="1 2">
    <name type="scientific">Piscinibacter terrae</name>
    <dbReference type="NCBI Taxonomy" id="2496871"/>
    <lineage>
        <taxon>Bacteria</taxon>
        <taxon>Pseudomonadati</taxon>
        <taxon>Pseudomonadota</taxon>
        <taxon>Betaproteobacteria</taxon>
        <taxon>Burkholderiales</taxon>
        <taxon>Sphaerotilaceae</taxon>
        <taxon>Piscinibacter</taxon>
    </lineage>
</organism>
<comment type="caution">
    <text evidence="1">The sequence shown here is derived from an EMBL/GenBank/DDBJ whole genome shotgun (WGS) entry which is preliminary data.</text>
</comment>
<reference evidence="1 2" key="2">
    <citation type="submission" date="2018-12" db="EMBL/GenBank/DDBJ databases">
        <title>Rhizobacter gummiphilus sp. nov., a rubber-degrading bacterium isolated from the soil of a botanical garden in Japan.</title>
        <authorList>
            <person name="Shunsuke S.S."/>
        </authorList>
    </citation>
    <scope>NUCLEOTIDE SEQUENCE [LARGE SCALE GENOMIC DNA]</scope>
    <source>
        <strain evidence="1 2">S-16</strain>
    </source>
</reference>
<evidence type="ECO:0008006" key="3">
    <source>
        <dbReference type="Google" id="ProtNLM"/>
    </source>
</evidence>
<reference evidence="1 2" key="1">
    <citation type="submission" date="2018-08" db="EMBL/GenBank/DDBJ databases">
        <authorList>
            <person name="Khan S.A."/>
            <person name="Jeon C.O."/>
            <person name="Chun B.H."/>
            <person name="Jeong S.E."/>
        </authorList>
    </citation>
    <scope>NUCLEOTIDE SEQUENCE [LARGE SCALE GENOMIC DNA]</scope>
    <source>
        <strain evidence="1 2">S-16</strain>
    </source>
</reference>
<sequence>MQPYFMPYAGYFRLLAATDLFVVYDCVQFPRRGWVHRNKLPDAQGRPQWLTLPLAPADVDTAICDLQFRDGARDDFERQMRRFPSLATVPTELRERLLDFSGTPVDYLERTLAHACASMGMPFNTVRSSTLGLPGALRGQDRILAIAKAFKATRYLNASGGTALYNAADFSSQGIELQFLPEWQGDFSSVLERLLREPPGRIADDIRRQCTRP</sequence>
<dbReference type="AlphaFoldDB" id="A0A3N7HT00"/>
<accession>A0A3N7HT00</accession>
<evidence type="ECO:0000313" key="2">
    <source>
        <dbReference type="Proteomes" id="UP000267464"/>
    </source>
</evidence>
<dbReference type="RefSeq" id="WP_124540915.1">
    <property type="nucleotide sequence ID" value="NZ_QUSW01000003.1"/>
</dbReference>
<proteinExistence type="predicted"/>
<evidence type="ECO:0000313" key="1">
    <source>
        <dbReference type="EMBL" id="RQP24386.1"/>
    </source>
</evidence>
<dbReference type="Proteomes" id="UP000267464">
    <property type="component" value="Unassembled WGS sequence"/>
</dbReference>
<keyword evidence="2" id="KW-1185">Reference proteome</keyword>
<dbReference type="OrthoDB" id="3611744at2"/>